<gene>
    <name evidence="2" type="ORF">DDZ15_00070</name>
</gene>
<dbReference type="RefSeq" id="WP_109643614.1">
    <property type="nucleotide sequence ID" value="NZ_QGGB01000001.1"/>
</dbReference>
<evidence type="ECO:0000313" key="2">
    <source>
        <dbReference type="EMBL" id="PWN08069.1"/>
    </source>
</evidence>
<feature type="signal peptide" evidence="1">
    <location>
        <begin position="1"/>
        <end position="20"/>
    </location>
</feature>
<dbReference type="OrthoDB" id="9773381at2"/>
<protein>
    <submittedName>
        <fullName evidence="2">DUF4835 domain-containing protein</fullName>
    </submittedName>
</protein>
<name>A0A316TX90_9BACT</name>
<organism evidence="2 3">
    <name type="scientific">Rhodohalobacter mucosus</name>
    <dbReference type="NCBI Taxonomy" id="2079485"/>
    <lineage>
        <taxon>Bacteria</taxon>
        <taxon>Pseudomonadati</taxon>
        <taxon>Balneolota</taxon>
        <taxon>Balneolia</taxon>
        <taxon>Balneolales</taxon>
        <taxon>Balneolaceae</taxon>
        <taxon>Rhodohalobacter</taxon>
    </lineage>
</organism>
<dbReference type="AlphaFoldDB" id="A0A316TX90"/>
<feature type="chain" id="PRO_5016354913" evidence="1">
    <location>
        <begin position="21"/>
        <end position="299"/>
    </location>
</feature>
<reference evidence="2 3" key="1">
    <citation type="submission" date="2018-05" db="EMBL/GenBank/DDBJ databases">
        <title>Rhodohalobacter halophilus gen. nov., sp. nov., a moderately halophilic member of the family Balneolaceae.</title>
        <authorList>
            <person name="Liu Z.-W."/>
        </authorList>
    </citation>
    <scope>NUCLEOTIDE SEQUENCE [LARGE SCALE GENOMIC DNA]</scope>
    <source>
        <strain evidence="2 3">8A47</strain>
    </source>
</reference>
<keyword evidence="1" id="KW-0732">Signal</keyword>
<keyword evidence="3" id="KW-1185">Reference proteome</keyword>
<dbReference type="Proteomes" id="UP000245533">
    <property type="component" value="Unassembled WGS sequence"/>
</dbReference>
<accession>A0A316TX90</accession>
<dbReference type="Pfam" id="PF16119">
    <property type="entry name" value="DUF4835"/>
    <property type="match status" value="1"/>
</dbReference>
<sequence length="299" mass="34842">MPRVCILFVLTFGWTLAAQAQEFDCDVSVNNRQISGSAYDYVMELEPEIERYLNENRWSNDRFQEQERIQCSIQILLTGVDSQFNYSAEAILSIRRPIYDSNRFSTVMVISDNNWRFNYSRNRSLIRDDLLFDELTSFLDFYAYVLLGLDYDTFSELGGTQFYNSALNIFELGQNSGAFGWGRSIGSQRNRFGLINDLTGNAYGDFRRALYRYHRQGLDRFTADPSEAREEVIAALELIRDNKRTTTNNYLYDLFFGTKYTEIVAILMEADREVRNRALTLLQNVDPAHSSEYQRLQNP</sequence>
<evidence type="ECO:0000256" key="1">
    <source>
        <dbReference type="SAM" id="SignalP"/>
    </source>
</evidence>
<dbReference type="InterPro" id="IPR032274">
    <property type="entry name" value="DUF4835"/>
</dbReference>
<comment type="caution">
    <text evidence="2">The sequence shown here is derived from an EMBL/GenBank/DDBJ whole genome shotgun (WGS) entry which is preliminary data.</text>
</comment>
<proteinExistence type="predicted"/>
<evidence type="ECO:0000313" key="3">
    <source>
        <dbReference type="Proteomes" id="UP000245533"/>
    </source>
</evidence>
<dbReference type="EMBL" id="QGGB01000001">
    <property type="protein sequence ID" value="PWN08069.1"/>
    <property type="molecule type" value="Genomic_DNA"/>
</dbReference>